<organism evidence="1 2">
    <name type="scientific">Tetrahymena thermophila (strain SB210)</name>
    <dbReference type="NCBI Taxonomy" id="312017"/>
    <lineage>
        <taxon>Eukaryota</taxon>
        <taxon>Sar</taxon>
        <taxon>Alveolata</taxon>
        <taxon>Ciliophora</taxon>
        <taxon>Intramacronucleata</taxon>
        <taxon>Oligohymenophorea</taxon>
        <taxon>Hymenostomatida</taxon>
        <taxon>Tetrahymenina</taxon>
        <taxon>Tetrahymenidae</taxon>
        <taxon>Tetrahymena</taxon>
    </lineage>
</organism>
<dbReference type="KEGG" id="tet:TTHERM_00638860"/>
<dbReference type="HOGENOM" id="CLU_2836901_0_0_1"/>
<keyword evidence="2" id="KW-1185">Reference proteome</keyword>
<evidence type="ECO:0000313" key="1">
    <source>
        <dbReference type="EMBL" id="EAR95058.1"/>
    </source>
</evidence>
<name>Q23F47_TETTS</name>
<dbReference type="EMBL" id="GG662707">
    <property type="protein sequence ID" value="EAR95058.1"/>
    <property type="molecule type" value="Genomic_DNA"/>
</dbReference>
<dbReference type="OrthoDB" id="297526at2759"/>
<dbReference type="AlphaFoldDB" id="Q23F47"/>
<dbReference type="InParanoid" id="Q23F47"/>
<reference evidence="2" key="1">
    <citation type="journal article" date="2006" name="PLoS Biol.">
        <title>Macronuclear genome sequence of the ciliate Tetrahymena thermophila, a model eukaryote.</title>
        <authorList>
            <person name="Eisen J.A."/>
            <person name="Coyne R.S."/>
            <person name="Wu M."/>
            <person name="Wu D."/>
            <person name="Thiagarajan M."/>
            <person name="Wortman J.R."/>
            <person name="Badger J.H."/>
            <person name="Ren Q."/>
            <person name="Amedeo P."/>
            <person name="Jones K.M."/>
            <person name="Tallon L.J."/>
            <person name="Delcher A.L."/>
            <person name="Salzberg S.L."/>
            <person name="Silva J.C."/>
            <person name="Haas B.J."/>
            <person name="Majoros W.H."/>
            <person name="Farzad M."/>
            <person name="Carlton J.M."/>
            <person name="Smith R.K. Jr."/>
            <person name="Garg J."/>
            <person name="Pearlman R.E."/>
            <person name="Karrer K.M."/>
            <person name="Sun L."/>
            <person name="Manning G."/>
            <person name="Elde N.C."/>
            <person name="Turkewitz A.P."/>
            <person name="Asai D.J."/>
            <person name="Wilkes D.E."/>
            <person name="Wang Y."/>
            <person name="Cai H."/>
            <person name="Collins K."/>
            <person name="Stewart B.A."/>
            <person name="Lee S.R."/>
            <person name="Wilamowska K."/>
            <person name="Weinberg Z."/>
            <person name="Ruzzo W.L."/>
            <person name="Wloga D."/>
            <person name="Gaertig J."/>
            <person name="Frankel J."/>
            <person name="Tsao C.-C."/>
            <person name="Gorovsky M.A."/>
            <person name="Keeling P.J."/>
            <person name="Waller R.F."/>
            <person name="Patron N.J."/>
            <person name="Cherry J.M."/>
            <person name="Stover N.A."/>
            <person name="Krieger C.J."/>
            <person name="del Toro C."/>
            <person name="Ryder H.F."/>
            <person name="Williamson S.C."/>
            <person name="Barbeau R.A."/>
            <person name="Hamilton E.P."/>
            <person name="Orias E."/>
        </authorList>
    </citation>
    <scope>NUCLEOTIDE SEQUENCE [LARGE SCALE GENOMIC DNA]</scope>
    <source>
        <strain evidence="2">SB210</strain>
    </source>
</reference>
<dbReference type="RefSeq" id="XP_001015303.1">
    <property type="nucleotide sequence ID" value="XM_001015303.1"/>
</dbReference>
<evidence type="ECO:0000313" key="2">
    <source>
        <dbReference type="Proteomes" id="UP000009168"/>
    </source>
</evidence>
<dbReference type="GeneID" id="7835315"/>
<gene>
    <name evidence="1" type="ORF">TTHERM_00638860</name>
</gene>
<evidence type="ECO:0008006" key="3">
    <source>
        <dbReference type="Google" id="ProtNLM"/>
    </source>
</evidence>
<proteinExistence type="predicted"/>
<protein>
    <recommendedName>
        <fullName evidence="3">Kinase domain protein</fullName>
    </recommendedName>
</protein>
<accession>Q23F47</accession>
<sequence>MKNVKQIQLNQRQSEINLGLIQNMRIYLSSYISQCGFGCVFEYKYNEQIVAVKYNKVKKSKKKKNY</sequence>
<dbReference type="Proteomes" id="UP000009168">
    <property type="component" value="Unassembled WGS sequence"/>
</dbReference>